<dbReference type="Proteomes" id="UP001161247">
    <property type="component" value="Chromosome 1"/>
</dbReference>
<dbReference type="PANTHER" id="PTHR31204:SF1">
    <property type="entry name" value="SIGMA INTRACELLULAR RECEPTOR 2"/>
    <property type="match status" value="1"/>
</dbReference>
<proteinExistence type="inferred from homology"/>
<evidence type="ECO:0000256" key="7">
    <source>
        <dbReference type="PIRNR" id="PIRNR031032"/>
    </source>
</evidence>
<keyword evidence="5 7" id="KW-1133">Transmembrane helix</keyword>
<evidence type="ECO:0000256" key="3">
    <source>
        <dbReference type="ARBA" id="ARBA00022692"/>
    </source>
</evidence>
<evidence type="ECO:0000256" key="1">
    <source>
        <dbReference type="ARBA" id="ARBA00004477"/>
    </source>
</evidence>
<protein>
    <submittedName>
        <fullName evidence="9">OLC1v1025032C3</fullName>
    </submittedName>
</protein>
<feature type="transmembrane region" description="Helical" evidence="7">
    <location>
        <begin position="63"/>
        <end position="86"/>
    </location>
</feature>
<comment type="subcellular location">
    <subcellularLocation>
        <location evidence="1">Endoplasmic reticulum membrane</location>
        <topology evidence="1">Multi-pass membrane protein</topology>
    </subcellularLocation>
</comment>
<evidence type="ECO:0000256" key="4">
    <source>
        <dbReference type="ARBA" id="ARBA00022824"/>
    </source>
</evidence>
<feature type="transmembrane region" description="Helical" evidence="7">
    <location>
        <begin position="98"/>
        <end position="116"/>
    </location>
</feature>
<evidence type="ECO:0000313" key="9">
    <source>
        <dbReference type="EMBL" id="CAI9090286.1"/>
    </source>
</evidence>
<dbReference type="Pfam" id="PF05241">
    <property type="entry name" value="EBP"/>
    <property type="match status" value="1"/>
</dbReference>
<organism evidence="9 10">
    <name type="scientific">Oldenlandia corymbosa var. corymbosa</name>
    <dbReference type="NCBI Taxonomy" id="529605"/>
    <lineage>
        <taxon>Eukaryota</taxon>
        <taxon>Viridiplantae</taxon>
        <taxon>Streptophyta</taxon>
        <taxon>Embryophyta</taxon>
        <taxon>Tracheophyta</taxon>
        <taxon>Spermatophyta</taxon>
        <taxon>Magnoliopsida</taxon>
        <taxon>eudicotyledons</taxon>
        <taxon>Gunneridae</taxon>
        <taxon>Pentapetalae</taxon>
        <taxon>asterids</taxon>
        <taxon>lamiids</taxon>
        <taxon>Gentianales</taxon>
        <taxon>Rubiaceae</taxon>
        <taxon>Rubioideae</taxon>
        <taxon>Spermacoceae</taxon>
        <taxon>Hedyotis-Oldenlandia complex</taxon>
        <taxon>Oldenlandia</taxon>
    </lineage>
</organism>
<feature type="transmembrane region" description="Helical" evidence="7">
    <location>
        <begin position="128"/>
        <end position="145"/>
    </location>
</feature>
<comment type="similarity">
    <text evidence="2">Belongs to the TMEM97/sigma-2 receptor family.</text>
</comment>
<keyword evidence="6 7" id="KW-0472">Membrane</keyword>
<dbReference type="PIRSF" id="PIRSF031032">
    <property type="entry name" value="TMP_97_prd"/>
    <property type="match status" value="1"/>
</dbReference>
<dbReference type="InterPro" id="IPR051987">
    <property type="entry name" value="Sigma-2_receptor-like"/>
</dbReference>
<evidence type="ECO:0000256" key="6">
    <source>
        <dbReference type="ARBA" id="ARBA00023136"/>
    </source>
</evidence>
<dbReference type="AlphaFoldDB" id="A0AAV1C429"/>
<keyword evidence="4" id="KW-0256">Endoplasmic reticulum</keyword>
<evidence type="ECO:0000256" key="5">
    <source>
        <dbReference type="ARBA" id="ARBA00022989"/>
    </source>
</evidence>
<reference evidence="9" key="1">
    <citation type="submission" date="2023-03" db="EMBL/GenBank/DDBJ databases">
        <authorList>
            <person name="Julca I."/>
        </authorList>
    </citation>
    <scope>NUCLEOTIDE SEQUENCE</scope>
</reference>
<keyword evidence="10" id="KW-1185">Reference proteome</keyword>
<accession>A0AAV1C429</accession>
<evidence type="ECO:0000259" key="8">
    <source>
        <dbReference type="PROSITE" id="PS51751"/>
    </source>
</evidence>
<dbReference type="GO" id="GO:0005789">
    <property type="term" value="C:endoplasmic reticulum membrane"/>
    <property type="evidence" value="ECO:0007669"/>
    <property type="project" value="UniProtKB-SubCell"/>
</dbReference>
<evidence type="ECO:0000313" key="10">
    <source>
        <dbReference type="Proteomes" id="UP001161247"/>
    </source>
</evidence>
<feature type="domain" description="EXPERA" evidence="8">
    <location>
        <begin position="8"/>
        <end position="140"/>
    </location>
</feature>
<dbReference type="EMBL" id="OX459118">
    <property type="protein sequence ID" value="CAI9090286.1"/>
    <property type="molecule type" value="Genomic_DNA"/>
</dbReference>
<dbReference type="PANTHER" id="PTHR31204">
    <property type="entry name" value="SIGMA INTRACELLULAR RECEPTOR 2"/>
    <property type="match status" value="1"/>
</dbReference>
<sequence length="167" mass="18460">MAVLTKLVDAVLFLSFLTIAIAAPLIDSQTILPLHLYPTILVDLKSWYTNEFSDFLVAEKPHFFVGLIWLELLFQWPLALLCLYGLTTSKSWYSTTCLMYGSSVLTSMVAILAEIILSKKASDVLLKLYAPFLGISVLAILRGLLSSHPGKSGAIGRRSALNRKKRA</sequence>
<gene>
    <name evidence="9" type="ORF">OLC1_LOCUS2470</name>
</gene>
<dbReference type="InterPro" id="IPR033118">
    <property type="entry name" value="EXPERA"/>
</dbReference>
<keyword evidence="3 7" id="KW-0812">Transmembrane</keyword>
<evidence type="ECO:0000256" key="2">
    <source>
        <dbReference type="ARBA" id="ARBA00009096"/>
    </source>
</evidence>
<dbReference type="InterPro" id="IPR016964">
    <property type="entry name" value="Sigma2_recept"/>
</dbReference>
<name>A0AAV1C429_OLDCO</name>
<dbReference type="PROSITE" id="PS51751">
    <property type="entry name" value="EXPERA"/>
    <property type="match status" value="1"/>
</dbReference>